<keyword evidence="2" id="KW-1185">Reference proteome</keyword>
<dbReference type="InterPro" id="IPR023393">
    <property type="entry name" value="START-like_dom_sf"/>
</dbReference>
<proteinExistence type="predicted"/>
<organism evidence="1 2">
    <name type="scientific">Pustulibacterium marinum</name>
    <dbReference type="NCBI Taxonomy" id="1224947"/>
    <lineage>
        <taxon>Bacteria</taxon>
        <taxon>Pseudomonadati</taxon>
        <taxon>Bacteroidota</taxon>
        <taxon>Flavobacteriia</taxon>
        <taxon>Flavobacteriales</taxon>
        <taxon>Flavobacteriaceae</taxon>
        <taxon>Pustulibacterium</taxon>
    </lineage>
</organism>
<dbReference type="RefSeq" id="WP_093023727.1">
    <property type="nucleotide sequence ID" value="NZ_FPBK01000002.1"/>
</dbReference>
<accession>A0A1I7FQR6</accession>
<dbReference type="SUPFAM" id="SSF55961">
    <property type="entry name" value="Bet v1-like"/>
    <property type="match status" value="1"/>
</dbReference>
<evidence type="ECO:0000313" key="2">
    <source>
        <dbReference type="Proteomes" id="UP000199138"/>
    </source>
</evidence>
<protein>
    <recommendedName>
        <fullName evidence="3">Polyketide cyclase / dehydrase and lipid transport</fullName>
    </recommendedName>
</protein>
<dbReference type="STRING" id="1224947.SAMN05216480_102133"/>
<dbReference type="OrthoDB" id="411301at2"/>
<sequence>MRYRLEIVLQKPVKKVMETFDSTENLKHWQKGFVSFSPISGELGEEGSKAKMIYQMGNREIEMTETIIKKNLPHEFHGTFETTGVYNTQENYFEILDENATKWITVSDFKFTNFKMKLIGFLMPSSFKKTSYQYMIDFKNYIEKGISVAEK</sequence>
<name>A0A1I7FQR6_9FLAO</name>
<dbReference type="EMBL" id="FPBK01000002">
    <property type="protein sequence ID" value="SFU38554.1"/>
    <property type="molecule type" value="Genomic_DNA"/>
</dbReference>
<dbReference type="Proteomes" id="UP000199138">
    <property type="component" value="Unassembled WGS sequence"/>
</dbReference>
<evidence type="ECO:0008006" key="3">
    <source>
        <dbReference type="Google" id="ProtNLM"/>
    </source>
</evidence>
<evidence type="ECO:0000313" key="1">
    <source>
        <dbReference type="EMBL" id="SFU38554.1"/>
    </source>
</evidence>
<dbReference type="AlphaFoldDB" id="A0A1I7FQR6"/>
<reference evidence="1 2" key="1">
    <citation type="submission" date="2016-10" db="EMBL/GenBank/DDBJ databases">
        <authorList>
            <person name="de Groot N.N."/>
        </authorList>
    </citation>
    <scope>NUCLEOTIDE SEQUENCE [LARGE SCALE GENOMIC DNA]</scope>
    <source>
        <strain evidence="1 2">CGMCC 1.12333</strain>
    </source>
</reference>
<gene>
    <name evidence="1" type="ORF">SAMN05216480_102133</name>
</gene>
<dbReference type="Gene3D" id="3.30.530.20">
    <property type="match status" value="1"/>
</dbReference>